<protein>
    <submittedName>
        <fullName evidence="1">Uncharacterized protein</fullName>
    </submittedName>
</protein>
<dbReference type="EMBL" id="MK373785">
    <property type="protein sequence ID" value="QBQ79466.1"/>
    <property type="molecule type" value="Genomic_DNA"/>
</dbReference>
<reference evidence="1 2" key="1">
    <citation type="submission" date="2019-01" db="EMBL/GenBank/DDBJ databases">
        <title>Still something new to discover - new insights into E. coli phage diversity and taxonomy.</title>
        <authorList>
            <person name="Korf I.H.E."/>
            <person name="Adriaennsens E."/>
            <person name="Dreiseikelmann B."/>
            <person name="Kropinski A."/>
            <person name="Nimtz M."/>
            <person name="Meier-Kolthoff J.P."/>
            <person name="Rohde M."/>
            <person name="van Raaij M."/>
            <person name="Wittmann J."/>
        </authorList>
    </citation>
    <scope>NUCLEOTIDE SEQUENCE [LARGE SCALE GENOMIC DNA]</scope>
</reference>
<sequence length="160" mass="19133">MKEDYAKYISQRNSAIRRNIEWNLTFDEWLNWWKSTGNYDKRGRKGHEYCMCRFGDKGPYSLNNIYCATNNQNTKDARLNDRFPPKPKNFNFNGRKHSVQSLEKISKNNASTLSQDEIIRRLKILENFNMDERGFIKNYANAINVSHTQARKFLNKYYIK</sequence>
<evidence type="ECO:0000313" key="2">
    <source>
        <dbReference type="Proteomes" id="UP000303795"/>
    </source>
</evidence>
<evidence type="ECO:0000313" key="1">
    <source>
        <dbReference type="EMBL" id="QBQ79466.1"/>
    </source>
</evidence>
<name>A0A482N0D9_9CAUD</name>
<organism evidence="1 2">
    <name type="scientific">Escherichia phage vB_EcoM_OE5505</name>
    <dbReference type="NCBI Taxonomy" id="2508177"/>
    <lineage>
        <taxon>Viruses</taxon>
        <taxon>Duplodnaviria</taxon>
        <taxon>Heunggongvirae</taxon>
        <taxon>Uroviricota</taxon>
        <taxon>Caudoviricetes</taxon>
        <taxon>Pantevenvirales</taxon>
        <taxon>Straboviridae</taxon>
        <taxon>Tevenvirinae</taxon>
        <taxon>Tequatrovirus</taxon>
        <taxon>Tequatrovirus oe5505</taxon>
    </lineage>
</organism>
<dbReference type="Proteomes" id="UP000303795">
    <property type="component" value="Segment"/>
</dbReference>
<keyword evidence="2" id="KW-1185">Reference proteome</keyword>
<gene>
    <name evidence="1" type="ORF">OE5505_00147</name>
</gene>
<accession>A0A482N0D9</accession>
<proteinExistence type="predicted"/>